<keyword evidence="2" id="KW-0645">Protease</keyword>
<dbReference type="Gene3D" id="2.10.109.10">
    <property type="entry name" value="Umud Fragment, subunit A"/>
    <property type="match status" value="1"/>
</dbReference>
<organism evidence="2 3">
    <name type="scientific">Salipiger mucosus DSM 16094</name>
    <dbReference type="NCBI Taxonomy" id="1123237"/>
    <lineage>
        <taxon>Bacteria</taxon>
        <taxon>Pseudomonadati</taxon>
        <taxon>Pseudomonadota</taxon>
        <taxon>Alphaproteobacteria</taxon>
        <taxon>Rhodobacterales</taxon>
        <taxon>Roseobacteraceae</taxon>
        <taxon>Salipiger</taxon>
    </lineage>
</organism>
<comment type="caution">
    <text evidence="2">The sequence shown here is derived from an EMBL/GenBank/DDBJ whole genome shotgun (WGS) entry which is preliminary data.</text>
</comment>
<dbReference type="AlphaFoldDB" id="S9QLJ7"/>
<evidence type="ECO:0000259" key="1">
    <source>
        <dbReference type="Pfam" id="PF10502"/>
    </source>
</evidence>
<dbReference type="Pfam" id="PF10502">
    <property type="entry name" value="Peptidase_S26"/>
    <property type="match status" value="1"/>
</dbReference>
<proteinExistence type="predicted"/>
<dbReference type="Proteomes" id="UP000015347">
    <property type="component" value="Unassembled WGS sequence"/>
</dbReference>
<protein>
    <submittedName>
        <fullName evidence="2">Type IV secretory pathway, protease TraF</fullName>
    </submittedName>
</protein>
<evidence type="ECO:0000313" key="2">
    <source>
        <dbReference type="EMBL" id="EPX80597.1"/>
    </source>
</evidence>
<feature type="domain" description="Peptidase S26" evidence="1">
    <location>
        <begin position="17"/>
        <end position="170"/>
    </location>
</feature>
<reference evidence="3" key="1">
    <citation type="journal article" date="2014" name="Stand. Genomic Sci.">
        <title>Genome sequence of the exopolysaccharide-producing Salipiger mucosus type strain (DSM 16094(T)), a moderately halophilic member of the Roseobacter clade.</title>
        <authorList>
            <person name="Riedel T."/>
            <person name="Spring S."/>
            <person name="Fiebig A."/>
            <person name="Petersen J."/>
            <person name="Kyrpides N.C."/>
            <person name="Goker M."/>
            <person name="Klenk H.P."/>
        </authorList>
    </citation>
    <scope>NUCLEOTIDE SEQUENCE [LARGE SCALE GENOMIC DNA]</scope>
    <source>
        <strain evidence="3">DSM 16094</strain>
    </source>
</reference>
<sequence>MAPASGDRKMTRARYILVTVAALADVIVGSIPTAPRLVWNASASVPIGFYTIAPTDRLAVPDLVVVTPPEPVVGFMVARGYVGRDVPILKHVIGLPGQRVCRDGAAITVDGRHLGEARERDSQGRDLPVWQGCRTIVEGEVFLMNPAVADSFDGRYFGPFPTSAVVGRASPLFTDEGGDGRLVWRAPDR</sequence>
<keyword evidence="3" id="KW-1185">Reference proteome</keyword>
<dbReference type="eggNOG" id="COG4959">
    <property type="taxonomic scope" value="Bacteria"/>
</dbReference>
<dbReference type="EMBL" id="APVH01000032">
    <property type="protein sequence ID" value="EPX80597.1"/>
    <property type="molecule type" value="Genomic_DNA"/>
</dbReference>
<name>S9QLJ7_9RHOB</name>
<accession>S9QLJ7</accession>
<gene>
    <name evidence="2" type="ORF">Salmuc_03914</name>
</gene>
<dbReference type="STRING" id="1123237.Salmuc_03914"/>
<evidence type="ECO:0000313" key="3">
    <source>
        <dbReference type="Proteomes" id="UP000015347"/>
    </source>
</evidence>
<dbReference type="HOGENOM" id="CLU_104604_0_0_5"/>
<keyword evidence="2" id="KW-0378">Hydrolase</keyword>
<dbReference type="GO" id="GO:0004252">
    <property type="term" value="F:serine-type endopeptidase activity"/>
    <property type="evidence" value="ECO:0007669"/>
    <property type="project" value="InterPro"/>
</dbReference>
<dbReference type="SUPFAM" id="SSF51306">
    <property type="entry name" value="LexA/Signal peptidase"/>
    <property type="match status" value="1"/>
</dbReference>
<dbReference type="GO" id="GO:0006465">
    <property type="term" value="P:signal peptide processing"/>
    <property type="evidence" value="ECO:0007669"/>
    <property type="project" value="InterPro"/>
</dbReference>
<dbReference type="InterPro" id="IPR019533">
    <property type="entry name" value="Peptidase_S26"/>
</dbReference>
<dbReference type="InterPro" id="IPR036286">
    <property type="entry name" value="LexA/Signal_pep-like_sf"/>
</dbReference>